<dbReference type="PANTHER" id="PTHR30332">
    <property type="entry name" value="PROBABLE GENERAL SECRETION PATHWAY PROTEIN D"/>
    <property type="match status" value="1"/>
</dbReference>
<dbReference type="PROSITE" id="PS51257">
    <property type="entry name" value="PROKAR_LIPOPROTEIN"/>
    <property type="match status" value="1"/>
</dbReference>
<dbReference type="InterPro" id="IPR050810">
    <property type="entry name" value="Bact_Secretion_Sys_Channel"/>
</dbReference>
<dbReference type="PANTHER" id="PTHR30332:SF17">
    <property type="entry name" value="TYPE IV PILIATION SYSTEM PROTEIN DR_0774-RELATED"/>
    <property type="match status" value="1"/>
</dbReference>
<comment type="caution">
    <text evidence="4">The sequence shown here is derived from an EMBL/GenBank/DDBJ whole genome shotgun (WGS) entry which is preliminary data.</text>
</comment>
<name>A0A107FIV1_9BURK</name>
<protein>
    <submittedName>
        <fullName evidence="4">Type II secretory pathway protein</fullName>
    </submittedName>
</protein>
<sequence length="462" mass="49343">MTRYGVLIGVLMLSGACVAATGAVPPLPTVPIDASMMNSASPASPLPSVPVPIPLKHVRGAAFDLRFVTVAQVVDLIYQDAMHTPYVLGPDVLSDNRIVSFRLDDNNRDVRAVMVDFLDSLGFQVATKNGVDYVMKKPGAALPKAEQEVFVYKPRHRKADYLREMVEPLLGARSMLPVAPVVSAPVQAAGSVQVPGAVPVDASNGVQGRQQLVGGVQARGDELVIVGSRDEVAMLRKLVPELDTAPGEVVVRGWAYEVTNTDSTNTAWGIAAKVLGGQLRISSGDTSSDTSAVRFTGPGIDAAISALNADSRFKVISSPHVRIASGERVRLNVGQQVPTQSSVSYQGSSGTPVQSITYQDAGLIFDVEPTVMRDAIELRVHEEISDFVPTKTGVDTSPTKNTRQLQTVTRLKDGEVVVLGGLIQDRNTSARSGYAWLPSFLDGRSGSKQRTEVLLVLQVQRI</sequence>
<feature type="chain" id="PRO_5007127715" evidence="2">
    <location>
        <begin position="20"/>
        <end position="462"/>
    </location>
</feature>
<evidence type="ECO:0000256" key="2">
    <source>
        <dbReference type="SAM" id="SignalP"/>
    </source>
</evidence>
<organism evidence="4">
    <name type="scientific">Burkholderia stagnalis</name>
    <dbReference type="NCBI Taxonomy" id="1503054"/>
    <lineage>
        <taxon>Bacteria</taxon>
        <taxon>Pseudomonadati</taxon>
        <taxon>Pseudomonadota</taxon>
        <taxon>Betaproteobacteria</taxon>
        <taxon>Burkholderiales</taxon>
        <taxon>Burkholderiaceae</taxon>
        <taxon>Burkholderia</taxon>
        <taxon>Burkholderia cepacia complex</taxon>
    </lineage>
</organism>
<dbReference type="GO" id="GO:0009306">
    <property type="term" value="P:protein secretion"/>
    <property type="evidence" value="ECO:0007669"/>
    <property type="project" value="InterPro"/>
</dbReference>
<accession>A0A107FIV1</accession>
<feature type="domain" description="Type II/III secretion system secretin-like" evidence="3">
    <location>
        <begin position="306"/>
        <end position="437"/>
    </location>
</feature>
<evidence type="ECO:0000256" key="1">
    <source>
        <dbReference type="RuleBase" id="RU004003"/>
    </source>
</evidence>
<dbReference type="GO" id="GO:0015627">
    <property type="term" value="C:type II protein secretion system complex"/>
    <property type="evidence" value="ECO:0007669"/>
    <property type="project" value="TreeGrafter"/>
</dbReference>
<dbReference type="InterPro" id="IPR004846">
    <property type="entry name" value="T2SS/T3SS_dom"/>
</dbReference>
<feature type="signal peptide" evidence="2">
    <location>
        <begin position="1"/>
        <end position="19"/>
    </location>
</feature>
<dbReference type="Pfam" id="PF00263">
    <property type="entry name" value="Secretin"/>
    <property type="match status" value="1"/>
</dbReference>
<reference evidence="4 5" key="1">
    <citation type="submission" date="2015-11" db="EMBL/GenBank/DDBJ databases">
        <title>Expanding the genomic diversity of Burkholderia species for the development of highly accurate diagnostics.</title>
        <authorList>
            <person name="Sahl J."/>
            <person name="Keim P."/>
            <person name="Wagner D."/>
        </authorList>
    </citation>
    <scope>NUCLEOTIDE SEQUENCE [LARGE SCALE GENOMIC DNA]</scope>
    <source>
        <strain evidence="4 5">MSMB1960WGS</strain>
    </source>
</reference>
<dbReference type="EMBL" id="LPHB01000068">
    <property type="protein sequence ID" value="KWA56482.1"/>
    <property type="molecule type" value="Genomic_DNA"/>
</dbReference>
<dbReference type="RefSeq" id="WP_059960661.1">
    <property type="nucleotide sequence ID" value="NZ_LOZP01000032.1"/>
</dbReference>
<dbReference type="AlphaFoldDB" id="A0A107FIV1"/>
<comment type="similarity">
    <text evidence="1">Belongs to the bacterial secretin family.</text>
</comment>
<keyword evidence="2" id="KW-0732">Signal</keyword>
<evidence type="ECO:0000259" key="3">
    <source>
        <dbReference type="Pfam" id="PF00263"/>
    </source>
</evidence>
<evidence type="ECO:0000313" key="5">
    <source>
        <dbReference type="Proteomes" id="UP000068603"/>
    </source>
</evidence>
<proteinExistence type="inferred from homology"/>
<evidence type="ECO:0000313" key="4">
    <source>
        <dbReference type="EMBL" id="KWA56482.1"/>
    </source>
</evidence>
<gene>
    <name evidence="4" type="ORF">WT44_25070</name>
</gene>
<dbReference type="Proteomes" id="UP000068603">
    <property type="component" value="Unassembled WGS sequence"/>
</dbReference>